<evidence type="ECO:0000259" key="11">
    <source>
        <dbReference type="PROSITE" id="PS50850"/>
    </source>
</evidence>
<feature type="transmembrane region" description="Helical" evidence="10">
    <location>
        <begin position="85"/>
        <end position="104"/>
    </location>
</feature>
<feature type="transmembrane region" description="Helical" evidence="10">
    <location>
        <begin position="174"/>
        <end position="195"/>
    </location>
</feature>
<evidence type="ECO:0000313" key="12">
    <source>
        <dbReference type="EMBL" id="AIR98285.1"/>
    </source>
</evidence>
<comment type="subcellular location">
    <subcellularLocation>
        <location evidence="1">Cell membrane</location>
        <topology evidence="1">Multi-pass membrane protein</topology>
    </subcellularLocation>
</comment>
<keyword evidence="3" id="KW-0813">Transport</keyword>
<dbReference type="PROSITE" id="PS50850">
    <property type="entry name" value="MFS"/>
    <property type="match status" value="1"/>
</dbReference>
<dbReference type="AlphaFoldDB" id="A0A089YXF2"/>
<feature type="transmembrane region" description="Helical" evidence="10">
    <location>
        <begin position="54"/>
        <end position="73"/>
    </location>
</feature>
<dbReference type="InterPro" id="IPR004638">
    <property type="entry name" value="EmrB-like"/>
</dbReference>
<feature type="transmembrane region" description="Helical" evidence="10">
    <location>
        <begin position="368"/>
        <end position="387"/>
    </location>
</feature>
<comment type="similarity">
    <text evidence="2">Belongs to the major facilitator superfamily. EmrB family.</text>
</comment>
<organism evidence="12 13">
    <name type="scientific">Streptomyces glaucescens</name>
    <dbReference type="NCBI Taxonomy" id="1907"/>
    <lineage>
        <taxon>Bacteria</taxon>
        <taxon>Bacillati</taxon>
        <taxon>Actinomycetota</taxon>
        <taxon>Actinomycetes</taxon>
        <taxon>Kitasatosporales</taxon>
        <taxon>Streptomycetaceae</taxon>
        <taxon>Streptomyces</taxon>
    </lineage>
</organism>
<dbReference type="InterPro" id="IPR020846">
    <property type="entry name" value="MFS_dom"/>
</dbReference>
<dbReference type="PANTHER" id="PTHR42718:SF9">
    <property type="entry name" value="MAJOR FACILITATOR SUPERFAMILY MULTIDRUG TRANSPORTER MFSC"/>
    <property type="match status" value="1"/>
</dbReference>
<evidence type="ECO:0000256" key="5">
    <source>
        <dbReference type="ARBA" id="ARBA00022692"/>
    </source>
</evidence>
<dbReference type="GO" id="GO:0005886">
    <property type="term" value="C:plasma membrane"/>
    <property type="evidence" value="ECO:0007669"/>
    <property type="project" value="UniProtKB-SubCell"/>
</dbReference>
<dbReference type="PRINTS" id="PR01036">
    <property type="entry name" value="TCRTETB"/>
</dbReference>
<feature type="transmembrane region" description="Helical" evidence="10">
    <location>
        <begin position="336"/>
        <end position="356"/>
    </location>
</feature>
<dbReference type="PANTHER" id="PTHR42718">
    <property type="entry name" value="MAJOR FACILITATOR SUPERFAMILY MULTIDRUG TRANSPORTER MFSC"/>
    <property type="match status" value="1"/>
</dbReference>
<keyword evidence="5 10" id="KW-0812">Transmembrane</keyword>
<keyword evidence="4" id="KW-1003">Cell membrane</keyword>
<dbReference type="Proteomes" id="UP000029482">
    <property type="component" value="Chromosome"/>
</dbReference>
<feature type="domain" description="Major facilitator superfamily (MFS) profile" evidence="11">
    <location>
        <begin position="19"/>
        <end position="464"/>
    </location>
</feature>
<dbReference type="Pfam" id="PF07690">
    <property type="entry name" value="MFS_1"/>
    <property type="match status" value="1"/>
</dbReference>
<dbReference type="SUPFAM" id="SSF103473">
    <property type="entry name" value="MFS general substrate transporter"/>
    <property type="match status" value="1"/>
</dbReference>
<evidence type="ECO:0000256" key="8">
    <source>
        <dbReference type="ARBA" id="ARBA00023251"/>
    </source>
</evidence>
<evidence type="ECO:0000256" key="3">
    <source>
        <dbReference type="ARBA" id="ARBA00022448"/>
    </source>
</evidence>
<evidence type="ECO:0000313" key="13">
    <source>
        <dbReference type="Proteomes" id="UP000029482"/>
    </source>
</evidence>
<dbReference type="HOGENOM" id="CLU_000960_28_2_11"/>
<keyword evidence="7 10" id="KW-0472">Membrane</keyword>
<gene>
    <name evidence="12" type="ORF">SGLAU_11420</name>
</gene>
<evidence type="ECO:0000256" key="9">
    <source>
        <dbReference type="SAM" id="MobiDB-lite"/>
    </source>
</evidence>
<accession>A0A089YXF2</accession>
<feature type="region of interest" description="Disordered" evidence="9">
    <location>
        <begin position="475"/>
        <end position="507"/>
    </location>
</feature>
<evidence type="ECO:0000256" key="1">
    <source>
        <dbReference type="ARBA" id="ARBA00004651"/>
    </source>
</evidence>
<keyword evidence="13" id="KW-1185">Reference proteome</keyword>
<keyword evidence="6 10" id="KW-1133">Transmembrane helix</keyword>
<feature type="transmembrane region" description="Helical" evidence="10">
    <location>
        <begin position="110"/>
        <end position="132"/>
    </location>
</feature>
<sequence length="507" mass="52217">MSAYDGNMPELSHRRRLLVLAICCMSLLIVSLDNTVLNVALPAMQDDLHATTSGLQWTIDAYTLVLASLLMLAGSTADRIGRKRVFMAGLVVFTIGSALCSMAPGLDALIAFRMVQAVGGSMLNPVAMSIITNTFTDPRERARAIGAWGAVVGISMAAGPLVGGLLVESVGWRAIFWVNLPVGLAALLLTLRYVPESRAARARRTDPVGQTLVILLFGGLTYAIIEAPAAGLPAVLPFALVAAAALTALLVYEPRRADPLVDLRFFRSAPFSGATVIAIAAFAALGGFLFLSTLYLQNVRGLDALHAGLWMLPMAVPTFLCAPLSGRLVGSRGPRLPLLVAGVAMTASAALFAVAGAETSNAGLLTGYVLFGVGFGFVNAPITNTAVSGMPRARAGVAAAVASTSRQLGQTLGVAVVGAVLAAGLGTSEPRDAFVAAAVPGWWILTGCGAVVLVLGALTSGRWARGTAERAAARLERDGTREAVGAAGRTRGVAGGRPGGAPRPERD</sequence>
<keyword evidence="8" id="KW-0046">Antibiotic resistance</keyword>
<dbReference type="GO" id="GO:0046677">
    <property type="term" value="P:response to antibiotic"/>
    <property type="evidence" value="ECO:0007669"/>
    <property type="project" value="UniProtKB-KW"/>
</dbReference>
<dbReference type="KEGG" id="sgu:SGLAU_11420"/>
<evidence type="ECO:0000256" key="2">
    <source>
        <dbReference type="ARBA" id="ARBA00008537"/>
    </source>
</evidence>
<evidence type="ECO:0000256" key="6">
    <source>
        <dbReference type="ARBA" id="ARBA00022989"/>
    </source>
</evidence>
<feature type="transmembrane region" description="Helical" evidence="10">
    <location>
        <begin position="307"/>
        <end position="324"/>
    </location>
</feature>
<evidence type="ECO:0000256" key="10">
    <source>
        <dbReference type="SAM" id="Phobius"/>
    </source>
</evidence>
<feature type="transmembrane region" description="Helical" evidence="10">
    <location>
        <begin position="408"/>
        <end position="427"/>
    </location>
</feature>
<feature type="transmembrane region" description="Helical" evidence="10">
    <location>
        <begin position="273"/>
        <end position="295"/>
    </location>
</feature>
<dbReference type="GO" id="GO:0022857">
    <property type="term" value="F:transmembrane transporter activity"/>
    <property type="evidence" value="ECO:0007669"/>
    <property type="project" value="InterPro"/>
</dbReference>
<feature type="transmembrane region" description="Helical" evidence="10">
    <location>
        <begin position="231"/>
        <end position="252"/>
    </location>
</feature>
<feature type="compositionally biased region" description="Low complexity" evidence="9">
    <location>
        <begin position="482"/>
        <end position="492"/>
    </location>
</feature>
<dbReference type="InterPro" id="IPR011701">
    <property type="entry name" value="MFS"/>
</dbReference>
<dbReference type="EMBL" id="CP009438">
    <property type="protein sequence ID" value="AIR98285.1"/>
    <property type="molecule type" value="Genomic_DNA"/>
</dbReference>
<dbReference type="eggNOG" id="COG0477">
    <property type="taxonomic scope" value="Bacteria"/>
</dbReference>
<feature type="transmembrane region" description="Helical" evidence="10">
    <location>
        <begin position="207"/>
        <end position="225"/>
    </location>
</feature>
<evidence type="ECO:0000256" key="7">
    <source>
        <dbReference type="ARBA" id="ARBA00023136"/>
    </source>
</evidence>
<protein>
    <submittedName>
        <fullName evidence="12">EmrB/QacA family drug resistance transporter</fullName>
    </submittedName>
</protein>
<dbReference type="NCBIfam" id="TIGR00711">
    <property type="entry name" value="efflux_EmrB"/>
    <property type="match status" value="1"/>
</dbReference>
<reference evidence="13" key="1">
    <citation type="journal article" date="2015" name="J. Biotechnol.">
        <title>Complete genome sequence of the actinobacterium Streptomyces glaucescens GLA.O (DSM 40922) consisting of a linear chromosome and one linear plasmid.</title>
        <authorList>
            <person name="Ortseifen V."/>
            <person name="Winkler A."/>
            <person name="Albersmeier A."/>
            <person name="Wendler S."/>
            <person name="Puhler A."/>
            <person name="Kalinowski J."/>
            <person name="Ruckert C."/>
        </authorList>
    </citation>
    <scope>NUCLEOTIDE SEQUENCE [LARGE SCALE GENOMIC DNA]</scope>
    <source>
        <strain evidence="13">DSM 40922 / GLA O</strain>
    </source>
</reference>
<dbReference type="CDD" id="cd17321">
    <property type="entry name" value="MFS_MMR_MDR_like"/>
    <property type="match status" value="1"/>
</dbReference>
<dbReference type="InterPro" id="IPR036259">
    <property type="entry name" value="MFS_trans_sf"/>
</dbReference>
<evidence type="ECO:0000256" key="4">
    <source>
        <dbReference type="ARBA" id="ARBA00022475"/>
    </source>
</evidence>
<feature type="transmembrane region" description="Helical" evidence="10">
    <location>
        <begin position="144"/>
        <end position="162"/>
    </location>
</feature>
<name>A0A089YXF2_STRGA</name>
<proteinExistence type="inferred from homology"/>
<dbReference type="Gene3D" id="1.20.1720.10">
    <property type="entry name" value="Multidrug resistance protein D"/>
    <property type="match status" value="1"/>
</dbReference>
<feature type="transmembrane region" description="Helical" evidence="10">
    <location>
        <begin position="433"/>
        <end position="458"/>
    </location>
</feature>
<dbReference type="Gene3D" id="1.20.1250.20">
    <property type="entry name" value="MFS general substrate transporter like domains"/>
    <property type="match status" value="1"/>
</dbReference>